<dbReference type="EMBL" id="NWTX01000006">
    <property type="protein sequence ID" value="PST46614.1"/>
    <property type="molecule type" value="Genomic_DNA"/>
</dbReference>
<reference evidence="2 3" key="2">
    <citation type="submission" date="2018-03" db="EMBL/GenBank/DDBJ databases">
        <title>The comparative genomics of Bifidobacterium callitrichos reflects dietary carbohydrate utilization within the common marmoset gut.</title>
        <authorList>
            <person name="Rani A."/>
        </authorList>
    </citation>
    <scope>NUCLEOTIDE SEQUENCE [LARGE SCALE GENOMIC DNA]</scope>
    <source>
        <strain evidence="2 3">UMA51805</strain>
    </source>
</reference>
<feature type="domain" description="AAA+ ATPase" evidence="1">
    <location>
        <begin position="44"/>
        <end position="187"/>
    </location>
</feature>
<evidence type="ECO:0000313" key="2">
    <source>
        <dbReference type="EMBL" id="PST46614.1"/>
    </source>
</evidence>
<dbReference type="RefSeq" id="WP_107043973.1">
    <property type="nucleotide sequence ID" value="NZ_NWTX01000006.1"/>
</dbReference>
<sequence>MAIAPESAGIDEIARVPARIADELERALSCSREVVDLAVTTFAAGGHLLLEDVPGVGKTTLARALAQAVGGQVRRIQFTPDMLPSDLTGVNVWSQAENRFVFHHGPLFANVVIADEINRANPKTQSAMLEAMGEGSVSVDGVSYDLPDPYFVVATQNPIELEGTYPLPEAQLDRFMACTSFGYPSAEAESHMLTAADWSRPLDRVEQVCSPDIAIRIRSAARRVTIAEPVADYIVALTRATREHDGVRYGASPRASLFLGAMARARAMFDGRSYVLPDDVQQLAVPVLAHRLVLDDAGYGSETLATARAMIAELVRTVPVPRV</sequence>
<dbReference type="InterPro" id="IPR003593">
    <property type="entry name" value="AAA+_ATPase"/>
</dbReference>
<dbReference type="InterPro" id="IPR050764">
    <property type="entry name" value="CbbQ/NirQ/NorQ/GpvN"/>
</dbReference>
<proteinExistence type="predicted"/>
<dbReference type="InterPro" id="IPR027417">
    <property type="entry name" value="P-loop_NTPase"/>
</dbReference>
<dbReference type="AlphaFoldDB" id="A0A2T3GAU8"/>
<comment type="caution">
    <text evidence="2">The sequence shown here is derived from an EMBL/GenBank/DDBJ whole genome shotgun (WGS) entry which is preliminary data.</text>
</comment>
<dbReference type="GO" id="GO:0016887">
    <property type="term" value="F:ATP hydrolysis activity"/>
    <property type="evidence" value="ECO:0007669"/>
    <property type="project" value="InterPro"/>
</dbReference>
<dbReference type="Pfam" id="PF17863">
    <property type="entry name" value="AAA_lid_2"/>
    <property type="match status" value="1"/>
</dbReference>
<dbReference type="Proteomes" id="UP000240228">
    <property type="component" value="Unassembled WGS sequence"/>
</dbReference>
<dbReference type="InterPro" id="IPR011703">
    <property type="entry name" value="ATPase_AAA-3"/>
</dbReference>
<evidence type="ECO:0000313" key="3">
    <source>
        <dbReference type="Proteomes" id="UP000240228"/>
    </source>
</evidence>
<dbReference type="InterPro" id="IPR041628">
    <property type="entry name" value="ChlI/MoxR_AAA_lid"/>
</dbReference>
<dbReference type="CDD" id="cd00009">
    <property type="entry name" value="AAA"/>
    <property type="match status" value="1"/>
</dbReference>
<dbReference type="PIRSF" id="PIRSF002849">
    <property type="entry name" value="AAA_ATPase_chaperone_MoxR_prd"/>
    <property type="match status" value="1"/>
</dbReference>
<dbReference type="Gene3D" id="3.40.50.300">
    <property type="entry name" value="P-loop containing nucleotide triphosphate hydrolases"/>
    <property type="match status" value="1"/>
</dbReference>
<dbReference type="PANTHER" id="PTHR42759">
    <property type="entry name" value="MOXR FAMILY PROTEIN"/>
    <property type="match status" value="1"/>
</dbReference>
<name>A0A2T3GAU8_9BIFI</name>
<dbReference type="Pfam" id="PF07726">
    <property type="entry name" value="AAA_3"/>
    <property type="match status" value="1"/>
</dbReference>
<accession>A0A2T3GAU8</accession>
<dbReference type="GO" id="GO:0005524">
    <property type="term" value="F:ATP binding"/>
    <property type="evidence" value="ECO:0007669"/>
    <property type="project" value="InterPro"/>
</dbReference>
<protein>
    <submittedName>
        <fullName evidence="2">AAA family ATPase</fullName>
    </submittedName>
</protein>
<dbReference type="SMART" id="SM00382">
    <property type="entry name" value="AAA"/>
    <property type="match status" value="1"/>
</dbReference>
<dbReference type="SUPFAM" id="SSF52540">
    <property type="entry name" value="P-loop containing nucleoside triphosphate hydrolases"/>
    <property type="match status" value="1"/>
</dbReference>
<dbReference type="Gene3D" id="1.10.8.80">
    <property type="entry name" value="Magnesium chelatase subunit I, C-Terminal domain"/>
    <property type="match status" value="1"/>
</dbReference>
<evidence type="ECO:0000259" key="1">
    <source>
        <dbReference type="SMART" id="SM00382"/>
    </source>
</evidence>
<gene>
    <name evidence="2" type="ORF">CPA40_05115</name>
</gene>
<dbReference type="PANTHER" id="PTHR42759:SF5">
    <property type="entry name" value="METHANOL DEHYDROGENASE REGULATOR"/>
    <property type="match status" value="1"/>
</dbReference>
<organism evidence="2 3">
    <name type="scientific">Bifidobacterium callitrichos</name>
    <dbReference type="NCBI Taxonomy" id="762209"/>
    <lineage>
        <taxon>Bacteria</taxon>
        <taxon>Bacillati</taxon>
        <taxon>Actinomycetota</taxon>
        <taxon>Actinomycetes</taxon>
        <taxon>Bifidobacteriales</taxon>
        <taxon>Bifidobacteriaceae</taxon>
        <taxon>Bifidobacterium</taxon>
    </lineage>
</organism>
<reference evidence="3" key="1">
    <citation type="submission" date="2017-09" db="EMBL/GenBank/DDBJ databases">
        <authorList>
            <person name="Sela D.A."/>
            <person name="Albert K."/>
        </authorList>
    </citation>
    <scope>NUCLEOTIDE SEQUENCE [LARGE SCALE GENOMIC DNA]</scope>
    <source>
        <strain evidence="3">UMA51805</strain>
    </source>
</reference>
<keyword evidence="3" id="KW-1185">Reference proteome</keyword>